<feature type="disulfide bond" evidence="9">
    <location>
        <begin position="528"/>
        <end position="538"/>
    </location>
</feature>
<dbReference type="FunFam" id="3.10.250.10:FF:000016">
    <property type="entry name" value="Scavenger receptor cysteine-rich protein type 12"/>
    <property type="match status" value="1"/>
</dbReference>
<dbReference type="InterPro" id="IPR036772">
    <property type="entry name" value="SRCR-like_dom_sf"/>
</dbReference>
<feature type="non-terminal residue" evidence="11">
    <location>
        <position position="1"/>
    </location>
</feature>
<feature type="domain" description="SRCR" evidence="10">
    <location>
        <begin position="459"/>
        <end position="560"/>
    </location>
</feature>
<feature type="disulfide bond" evidence="9">
    <location>
        <begin position="484"/>
        <end position="548"/>
    </location>
</feature>
<dbReference type="SMART" id="SM00202">
    <property type="entry name" value="SR"/>
    <property type="match status" value="6"/>
</dbReference>
<feature type="disulfide bond" evidence="9">
    <location>
        <begin position="418"/>
        <end position="428"/>
    </location>
</feature>
<feature type="disulfide bond" evidence="9">
    <location>
        <begin position="636"/>
        <end position="646"/>
    </location>
</feature>
<feature type="domain" description="SRCR" evidence="10">
    <location>
        <begin position="1"/>
        <end position="96"/>
    </location>
</feature>
<dbReference type="EMBL" id="KB298496">
    <property type="protein sequence ID" value="ELU09128.1"/>
    <property type="molecule type" value="Genomic_DNA"/>
</dbReference>
<dbReference type="OMA" id="NLTQCGH"/>
<feature type="disulfide bond" evidence="9">
    <location>
        <begin position="182"/>
        <end position="192"/>
    </location>
</feature>
<proteinExistence type="predicted"/>
<keyword evidence="4" id="KW-0677">Repeat</keyword>
<feature type="domain" description="SRCR" evidence="10">
    <location>
        <begin position="566"/>
        <end position="667"/>
    </location>
</feature>
<accession>R7USM6</accession>
<sequence length="670" mass="72759">LRLVGGLGPYEGRVEVLNKGQWGTICDDGWSDLDASVVCKQLNYTRAFFGAGSGPVWMNNVNCDGIERHLGLCGQTEFSSSSHVCQHDEDAGVTCDVDSLDQSSIDVKLRLSGGPSPRVGRLEIFYNGTWGSVCEDGFRDREAVVACRSLGFELAEVSYGRNWDGQYAPSEGPVWLDRGLECLGMEQNIALCEHSGWGQSNCDYTGDVILSCLDVTPTPPPPQALIVRLVGGPSAQEGRLEVLYRGAWGTVCDDDFDALDAAVFCRMLGFNGTARYMEQAYGPGDDDSPVWLDDMQCKGNETSAEECVFSGLEEIVHCWHSEDVSIACLPQSEQTDSAEMTTTPSLSLRLQDGPNAMEGRVEVLYNGTWGTVCDDDFGDEDASVVCSMLGYIFGGEPLGSLYGPANDSVPIWLNEVECEGGESLLTQCAFLGLDRGDPECNHDQDVSLRCFSDPAATPLRLHGGATEADGWLEIYHDGRWGRICGDFGTRGAQVACNSLGLSGNALVVKDKESTANEKFPTWLTDVECSGQESSLLDCEHPEYDESSCWDHDDDAYVQCGADLVPLRLEGGSHPGEGRVEVFFQGVWGTICNEDFDDEDAQVVCRSLGLSVSEARELTFSNIAIGEGQIWLESLDCLGSESNVMQCNHDGWGQHNCYHHEDVRVSCGSPS</sequence>
<dbReference type="GO" id="GO:0016020">
    <property type="term" value="C:membrane"/>
    <property type="evidence" value="ECO:0007669"/>
    <property type="project" value="UniProtKB-SubCell"/>
</dbReference>
<keyword evidence="7 9" id="KW-1015">Disulfide bond</keyword>
<dbReference type="Gene3D" id="3.10.250.10">
    <property type="entry name" value="SRCR-like domain"/>
    <property type="match status" value="6"/>
</dbReference>
<dbReference type="STRING" id="283909.R7USM6"/>
<evidence type="ECO:0000313" key="11">
    <source>
        <dbReference type="EMBL" id="ELU09128.1"/>
    </source>
</evidence>
<feature type="disulfide bond" evidence="9">
    <location>
        <begin position="63"/>
        <end position="73"/>
    </location>
</feature>
<dbReference type="OrthoDB" id="6128208at2759"/>
<evidence type="ECO:0000256" key="1">
    <source>
        <dbReference type="ARBA" id="ARBA00004167"/>
    </source>
</evidence>
<dbReference type="AlphaFoldDB" id="R7USM6"/>
<evidence type="ECO:0000256" key="4">
    <source>
        <dbReference type="ARBA" id="ARBA00022737"/>
    </source>
</evidence>
<organism evidence="11">
    <name type="scientific">Capitella teleta</name>
    <name type="common">Polychaete worm</name>
    <dbReference type="NCBI Taxonomy" id="283909"/>
    <lineage>
        <taxon>Eukaryota</taxon>
        <taxon>Metazoa</taxon>
        <taxon>Spiralia</taxon>
        <taxon>Lophotrochozoa</taxon>
        <taxon>Annelida</taxon>
        <taxon>Polychaeta</taxon>
        <taxon>Sedentaria</taxon>
        <taxon>Scolecida</taxon>
        <taxon>Capitellidae</taxon>
        <taxon>Capitella</taxon>
    </lineage>
</organism>
<keyword evidence="6" id="KW-0472">Membrane</keyword>
<gene>
    <name evidence="11" type="ORF">CAPTEDRAFT_42946</name>
</gene>
<evidence type="ECO:0000256" key="8">
    <source>
        <dbReference type="ARBA" id="ARBA00023180"/>
    </source>
</evidence>
<evidence type="ECO:0000256" key="9">
    <source>
        <dbReference type="PROSITE-ProRule" id="PRU00196"/>
    </source>
</evidence>
<feature type="domain" description="SRCR" evidence="10">
    <location>
        <begin position="348"/>
        <end position="451"/>
    </location>
</feature>
<keyword evidence="5" id="KW-1133">Transmembrane helix</keyword>
<keyword evidence="3" id="KW-0732">Signal</keyword>
<reference evidence="11" key="1">
    <citation type="journal article" date="2013" name="Nature">
        <title>Insights into bilaterian evolution from three spiralian genomes.</title>
        <authorList>
            <person name="Simakov O."/>
            <person name="Marletaz F."/>
            <person name="Cho S.J."/>
            <person name="Edsinger-Gonzales E."/>
            <person name="Havlak P."/>
            <person name="Hellsten U."/>
            <person name="Kuo D.H."/>
            <person name="Larsson T."/>
            <person name="Lv J."/>
            <person name="Arendt D."/>
            <person name="Savage R."/>
            <person name="Osoegawa K."/>
            <person name="de Jong P."/>
            <person name="Grimwood J."/>
            <person name="Chapman J.A."/>
            <person name="Shapiro H."/>
            <person name="Aerts A."/>
            <person name="Otillar R.P."/>
            <person name="Terry A.Y."/>
            <person name="Boore J.L."/>
            <person name="Grigoriev I.V."/>
            <person name="Lindberg D.R."/>
            <person name="Seaver E.C."/>
            <person name="Weisblat D.A."/>
            <person name="Putnam N.H."/>
            <person name="Rokhsar D.S."/>
        </authorList>
    </citation>
    <scope>NUCLEOTIDE SEQUENCE</scope>
    <source>
        <strain evidence="11">I ESC-2004</strain>
    </source>
</reference>
<feature type="domain" description="SRCR" evidence="10">
    <location>
        <begin position="227"/>
        <end position="329"/>
    </location>
</feature>
<dbReference type="Pfam" id="PF00530">
    <property type="entry name" value="SRCR"/>
    <property type="match status" value="6"/>
</dbReference>
<dbReference type="HOGENOM" id="CLU_002555_11_2_1"/>
<feature type="disulfide bond" evidence="9">
    <location>
        <begin position="297"/>
        <end position="307"/>
    </location>
</feature>
<comment type="subcellular location">
    <subcellularLocation>
        <location evidence="1">Membrane</location>
        <topology evidence="1">Single-pass membrane protein</topology>
    </subcellularLocation>
</comment>
<evidence type="ECO:0000259" key="10">
    <source>
        <dbReference type="PROSITE" id="PS50287"/>
    </source>
</evidence>
<feature type="domain" description="SRCR" evidence="10">
    <location>
        <begin position="109"/>
        <end position="213"/>
    </location>
</feature>
<protein>
    <recommendedName>
        <fullName evidence="10">SRCR domain-containing protein</fullName>
    </recommendedName>
</protein>
<dbReference type="PANTHER" id="PTHR19331:SF465">
    <property type="entry name" value="EGG PEPTIDE SPERACT RECEPTOR"/>
    <property type="match status" value="1"/>
</dbReference>
<dbReference type="PROSITE" id="PS00420">
    <property type="entry name" value="SRCR_1"/>
    <property type="match status" value="4"/>
</dbReference>
<feature type="non-terminal residue" evidence="11">
    <location>
        <position position="670"/>
    </location>
</feature>
<evidence type="ECO:0000256" key="3">
    <source>
        <dbReference type="ARBA" id="ARBA00022729"/>
    </source>
</evidence>
<evidence type="ECO:0000256" key="2">
    <source>
        <dbReference type="ARBA" id="ARBA00022692"/>
    </source>
</evidence>
<dbReference type="PANTHER" id="PTHR19331">
    <property type="entry name" value="SCAVENGER RECEPTOR DOMAIN-CONTAINING"/>
    <property type="match status" value="1"/>
</dbReference>
<keyword evidence="8" id="KW-0325">Glycoprotein</keyword>
<keyword evidence="2" id="KW-0812">Transmembrane</keyword>
<evidence type="ECO:0000256" key="5">
    <source>
        <dbReference type="ARBA" id="ARBA00022989"/>
    </source>
</evidence>
<dbReference type="PROSITE" id="PS50287">
    <property type="entry name" value="SRCR_2"/>
    <property type="match status" value="6"/>
</dbReference>
<comment type="caution">
    <text evidence="9">Lacks conserved residue(s) required for the propagation of feature annotation.</text>
</comment>
<dbReference type="PRINTS" id="PR00258">
    <property type="entry name" value="SPERACTRCPTR"/>
</dbReference>
<evidence type="ECO:0000256" key="6">
    <source>
        <dbReference type="ARBA" id="ARBA00023136"/>
    </source>
</evidence>
<dbReference type="InterPro" id="IPR001190">
    <property type="entry name" value="SRCR"/>
</dbReference>
<dbReference type="SUPFAM" id="SSF56487">
    <property type="entry name" value="SRCR-like"/>
    <property type="match status" value="6"/>
</dbReference>
<dbReference type="FunFam" id="3.10.250.10:FF:000006">
    <property type="entry name" value="neurotrypsin isoform X2"/>
    <property type="match status" value="1"/>
</dbReference>
<evidence type="ECO:0000256" key="7">
    <source>
        <dbReference type="ARBA" id="ARBA00023157"/>
    </source>
</evidence>
<name>R7USM6_CAPTE</name>
<dbReference type="FunFam" id="3.10.250.10:FF:000001">
    <property type="entry name" value="Lysyl oxidase 4 isoform X1"/>
    <property type="match status" value="4"/>
</dbReference>